<dbReference type="Proteomes" id="UP000685013">
    <property type="component" value="Chromosome 5"/>
</dbReference>
<dbReference type="SMART" id="SM01194">
    <property type="entry name" value="eRF1_1"/>
    <property type="match status" value="1"/>
</dbReference>
<keyword evidence="6" id="KW-0479">Metal-binding</keyword>
<accession>A0AAV6NJQ3</accession>
<dbReference type="InterPro" id="IPR004405">
    <property type="entry name" value="TF_pelota"/>
</dbReference>
<feature type="non-terminal residue" evidence="11">
    <location>
        <position position="1"/>
    </location>
</feature>
<dbReference type="GO" id="GO:0070481">
    <property type="term" value="P:nuclear-transcribed mRNA catabolic process, non-stop decay"/>
    <property type="evidence" value="ECO:0007669"/>
    <property type="project" value="InterPro"/>
</dbReference>
<comment type="subcellular location">
    <subcellularLocation>
        <location evidence="3">Cytoplasm</location>
    </subcellularLocation>
    <subcellularLocation>
        <location evidence="2">Nucleus</location>
    </subcellularLocation>
</comment>
<evidence type="ECO:0000259" key="10">
    <source>
        <dbReference type="SMART" id="SM01194"/>
    </source>
</evidence>
<dbReference type="PANTHER" id="PTHR37254">
    <property type="entry name" value="OS01G0100500 PROTEIN"/>
    <property type="match status" value="1"/>
</dbReference>
<proteinExistence type="inferred from homology"/>
<evidence type="ECO:0000313" key="12">
    <source>
        <dbReference type="Proteomes" id="UP000685013"/>
    </source>
</evidence>
<keyword evidence="9" id="KW-0472">Membrane</keyword>
<comment type="similarity">
    <text evidence="4">Belongs to the eukaryotic release factor 1 family. Pelota subfamily.</text>
</comment>
<dbReference type="FunFam" id="2.30.30.870:FF:000002">
    <property type="entry name" value="Protein pelota homolog"/>
    <property type="match status" value="1"/>
</dbReference>
<evidence type="ECO:0000256" key="6">
    <source>
        <dbReference type="ARBA" id="ARBA00022723"/>
    </source>
</evidence>
<comment type="function">
    <text evidence="8">Component of the Pelota-HBS1L complex, a complex that recognizes stalled ribosomes and triggers the No-Go Decay (NGD) pathway. In the Pelota-HBS1L complex, pelo recognizes ribosomes stalled at the 3' end of an mRNA and engages stalled ribosomes by destabilizing mRNA in the mRNA channel. Following ribosome-binding, the Pelota-HBS1L complex promotes the disassembly of stalled ribosomes, followed by degradation of damaged mRNAs as part of the NGD pathway.</text>
</comment>
<dbReference type="InterPro" id="IPR058547">
    <property type="entry name" value="Pelota_N"/>
</dbReference>
<dbReference type="EMBL" id="JAGKQH010000005">
    <property type="protein sequence ID" value="KAG6598964.1"/>
    <property type="molecule type" value="Genomic_DNA"/>
</dbReference>
<keyword evidence="5" id="KW-0963">Cytoplasm</keyword>
<feature type="domain" description="eRF1/Pelota-like N-terminal" evidence="10">
    <location>
        <begin position="1"/>
        <end position="131"/>
    </location>
</feature>
<keyword evidence="7" id="KW-0539">Nucleus</keyword>
<dbReference type="GO" id="GO:0005634">
    <property type="term" value="C:nucleus"/>
    <property type="evidence" value="ECO:0007669"/>
    <property type="project" value="UniProtKB-SubCell"/>
</dbReference>
<dbReference type="NCBIfam" id="TIGR00111">
    <property type="entry name" value="pelota"/>
    <property type="match status" value="1"/>
</dbReference>
<feature type="transmembrane region" description="Helical" evidence="9">
    <location>
        <begin position="777"/>
        <end position="797"/>
    </location>
</feature>
<dbReference type="FunFam" id="3.30.1330.30:FF:000008">
    <property type="entry name" value="Protein pelota homolog"/>
    <property type="match status" value="1"/>
</dbReference>
<comment type="cofactor">
    <cofactor evidence="1">
        <name>a divalent metal cation</name>
        <dbReference type="ChEBI" id="CHEBI:60240"/>
    </cofactor>
</comment>
<gene>
    <name evidence="11" type="primary">PEL1</name>
    <name evidence="11" type="ORF">SDJN03_08742</name>
</gene>
<keyword evidence="12" id="KW-1185">Reference proteome</keyword>
<dbReference type="GO" id="GO:0071025">
    <property type="term" value="P:RNA surveillance"/>
    <property type="evidence" value="ECO:0007669"/>
    <property type="project" value="InterPro"/>
</dbReference>
<evidence type="ECO:0000256" key="1">
    <source>
        <dbReference type="ARBA" id="ARBA00001968"/>
    </source>
</evidence>
<dbReference type="InterPro" id="IPR005141">
    <property type="entry name" value="eRF1_2"/>
</dbReference>
<dbReference type="AlphaFoldDB" id="A0AAV6NJQ3"/>
<keyword evidence="9" id="KW-1133">Transmembrane helix</keyword>
<name>A0AAV6NJQ3_9ROSI</name>
<reference evidence="11 12" key="1">
    <citation type="journal article" date="2021" name="Hortic Res">
        <title>The domestication of Cucurbita argyrosperma as revealed by the genome of its wild relative.</title>
        <authorList>
            <person name="Barrera-Redondo J."/>
            <person name="Sanchez-de la Vega G."/>
            <person name="Aguirre-Liguori J.A."/>
            <person name="Castellanos-Morales G."/>
            <person name="Gutierrez-Guerrero Y.T."/>
            <person name="Aguirre-Dugua X."/>
            <person name="Aguirre-Planter E."/>
            <person name="Tenaillon M.I."/>
            <person name="Lira-Saade R."/>
            <person name="Eguiarte L.E."/>
        </authorList>
    </citation>
    <scope>NUCLEOTIDE SEQUENCE [LARGE SCALE GENOMIC DNA]</scope>
    <source>
        <strain evidence="11">JBR-2021</strain>
    </source>
</reference>
<comment type="caution">
    <text evidence="11">The sequence shown here is derived from an EMBL/GenBank/DDBJ whole genome shotgun (WGS) entry which is preliminary data.</text>
</comment>
<dbReference type="FunFam" id="3.30.420.60:FF:000002">
    <property type="entry name" value="Protein pelota homolog"/>
    <property type="match status" value="1"/>
</dbReference>
<dbReference type="InterPro" id="IPR005142">
    <property type="entry name" value="eRF1_3"/>
</dbReference>
<dbReference type="GO" id="GO:0070966">
    <property type="term" value="P:nuclear-transcribed mRNA catabolic process, no-go decay"/>
    <property type="evidence" value="ECO:0007669"/>
    <property type="project" value="InterPro"/>
</dbReference>
<dbReference type="PANTHER" id="PTHR37254:SF1">
    <property type="entry name" value="OS01G0100500 PROTEIN"/>
    <property type="match status" value="1"/>
</dbReference>
<dbReference type="GO" id="GO:0005737">
    <property type="term" value="C:cytoplasm"/>
    <property type="evidence" value="ECO:0007669"/>
    <property type="project" value="UniProtKB-SubCell"/>
</dbReference>
<sequence length="1001" mass="112948">MKIVRKQLDQNGSGSVKMVPLDSDDLWHAFNLIAPGDTVMAVTVRKVIREMASGGRDAERVKLKLEIKVEEVADYDKVGSVLRIRGKNILENEHVKIGAYHTLELELHRPFVLRKDVWDSFALDVLHQASDPAASADLAVVLMQEGLAHVLLVGKSMTITRARIETSIPRKHGSAIAGYESALNKFFENVLQAFLKHVDFKVVRCAVIASPGFTKDQFHRHLLLEAERRQLRPIIENKSRIILTHTTSGYKHSLREVLDASNVMNMIKDTKAAQEVRALKDFFTMLSNEPDRACYGPKHVEVAHERMAIQTLLITDDLFRNNDITERQKYVNLVDSVKDSGGTVHIFSSMHVSGEQLAQITGIAAILRFPLPELEDIEMVVGNSNPRSPMSCPINSFRFNASLCACPPGHLLDRTTNTCVLFSSSSAIVIGQAESDAVSFPVTIFSFDSLRMFMQSQAVFLQATLVMLASWLFFCLFLRFMKLGDGRNMWFRMRWWVSRLDLCFATTHWLDDQKVITKRKTELGGTFSIASWILFIGLFAALLYQTISKRSIEVHNIKAAHAPDMASFVNDMEYNITTVSTMSCANVRDLGTIVFGNPGFLQQKVMPLSNFANYSCHNNSDGPTISVRCGRCRFIQDKIYISWQFVDLPSSPASAVGFQFNLSARNHPKKDHASFLSGILKNVSSFDDTPVTFRGKNANIVQFNLFPRIYGNQQDSKLLQPLFHEFVPGSFFQKASDLQTSLENSNDGVLNVTLFINLLSSYIVEIENQNIFDPVSFLADLGGLYCISVAIFLYLVVQFEYRIKKLHDEDSVMRNIRNRKIAQDHWNKLRKYVMFTWGCSTMDDYYNDLSATPSCADCMVQSSLEGGLLRKRKAKSGYTTFRFNRQTAKQDTKLLKATATDSEMKTITTKQERPLINAWFCGQGKQSLTRPCEGDSSQLGELFHSEALIPPPPTIEFKDSSDIDMFDVLEKIKSLHEYNVILRDKLLATESEIRSLAIKSS</sequence>
<protein>
    <submittedName>
        <fullName evidence="11">Protein PELOTA 1</fullName>
    </submittedName>
</protein>
<dbReference type="Pfam" id="PF03464">
    <property type="entry name" value="eRF1_2"/>
    <property type="match status" value="1"/>
</dbReference>
<evidence type="ECO:0000256" key="7">
    <source>
        <dbReference type="ARBA" id="ARBA00023242"/>
    </source>
</evidence>
<dbReference type="InterPro" id="IPR005140">
    <property type="entry name" value="eRF1_Pelota-like_N"/>
</dbReference>
<keyword evidence="9" id="KW-0812">Transmembrane</keyword>
<evidence type="ECO:0000313" key="11">
    <source>
        <dbReference type="EMBL" id="KAG6598964.1"/>
    </source>
</evidence>
<evidence type="ECO:0000256" key="2">
    <source>
        <dbReference type="ARBA" id="ARBA00004123"/>
    </source>
</evidence>
<organism evidence="11 12">
    <name type="scientific">Cucurbita argyrosperma subsp. sororia</name>
    <dbReference type="NCBI Taxonomy" id="37648"/>
    <lineage>
        <taxon>Eukaryota</taxon>
        <taxon>Viridiplantae</taxon>
        <taxon>Streptophyta</taxon>
        <taxon>Embryophyta</taxon>
        <taxon>Tracheophyta</taxon>
        <taxon>Spermatophyta</taxon>
        <taxon>Magnoliopsida</taxon>
        <taxon>eudicotyledons</taxon>
        <taxon>Gunneridae</taxon>
        <taxon>Pentapetalae</taxon>
        <taxon>rosids</taxon>
        <taxon>fabids</taxon>
        <taxon>Cucurbitales</taxon>
        <taxon>Cucurbitaceae</taxon>
        <taxon>Cucurbiteae</taxon>
        <taxon>Cucurbita</taxon>
    </lineage>
</organism>
<evidence type="ECO:0000256" key="8">
    <source>
        <dbReference type="ARBA" id="ARBA00054141"/>
    </source>
</evidence>
<evidence type="ECO:0000256" key="4">
    <source>
        <dbReference type="ARBA" id="ARBA00009504"/>
    </source>
</evidence>
<feature type="transmembrane region" description="Helical" evidence="9">
    <location>
        <begin position="523"/>
        <end position="544"/>
    </location>
</feature>
<feature type="transmembrane region" description="Helical" evidence="9">
    <location>
        <begin position="459"/>
        <end position="480"/>
    </location>
</feature>
<evidence type="ECO:0000256" key="9">
    <source>
        <dbReference type="SAM" id="Phobius"/>
    </source>
</evidence>
<evidence type="ECO:0000256" key="5">
    <source>
        <dbReference type="ARBA" id="ARBA00022490"/>
    </source>
</evidence>
<evidence type="ECO:0000256" key="3">
    <source>
        <dbReference type="ARBA" id="ARBA00004496"/>
    </source>
</evidence>
<dbReference type="GO" id="GO:0046872">
    <property type="term" value="F:metal ion binding"/>
    <property type="evidence" value="ECO:0007669"/>
    <property type="project" value="UniProtKB-KW"/>
</dbReference>
<dbReference type="Pfam" id="PF26356">
    <property type="entry name" value="Pelota_N"/>
    <property type="match status" value="1"/>
</dbReference>
<dbReference type="Pfam" id="PF03465">
    <property type="entry name" value="eRF1_3"/>
    <property type="match status" value="1"/>
</dbReference>